<evidence type="ECO:0000313" key="2">
    <source>
        <dbReference type="Proteomes" id="UP000641932"/>
    </source>
</evidence>
<accession>A0A917ZPI0</accession>
<keyword evidence="2" id="KW-1185">Reference proteome</keyword>
<dbReference type="Proteomes" id="UP000641932">
    <property type="component" value="Unassembled WGS sequence"/>
</dbReference>
<reference evidence="1" key="1">
    <citation type="journal article" date="2014" name="Int. J. Syst. Evol. Microbiol.">
        <title>Complete genome sequence of Corynebacterium casei LMG S-19264T (=DSM 44701T), isolated from a smear-ripened cheese.</title>
        <authorList>
            <consortium name="US DOE Joint Genome Institute (JGI-PGF)"/>
            <person name="Walter F."/>
            <person name="Albersmeier A."/>
            <person name="Kalinowski J."/>
            <person name="Ruckert C."/>
        </authorList>
    </citation>
    <scope>NUCLEOTIDE SEQUENCE</scope>
    <source>
        <strain evidence="1">CGMCC 4.7201</strain>
    </source>
</reference>
<sequence>MNTQEWPADHVDVHLSGCSPQDAQTVFGALETAFPTAHAAVHGQAGGATRRQTVWIEDVEVRVPAENAGPVALSGTVTADLFGCDRPVRMVRDALVSSFAVEDLGLVSGDGEVEARMRLASSR</sequence>
<comment type="caution">
    <text evidence="1">The sequence shown here is derived from an EMBL/GenBank/DDBJ whole genome shotgun (WGS) entry which is preliminary data.</text>
</comment>
<proteinExistence type="predicted"/>
<gene>
    <name evidence="1" type="ORF">GCM10012280_26540</name>
</gene>
<reference evidence="1" key="2">
    <citation type="submission" date="2020-09" db="EMBL/GenBank/DDBJ databases">
        <authorList>
            <person name="Sun Q."/>
            <person name="Zhou Y."/>
        </authorList>
    </citation>
    <scope>NUCLEOTIDE SEQUENCE</scope>
    <source>
        <strain evidence="1">CGMCC 4.7201</strain>
    </source>
</reference>
<name>A0A917ZPI0_9ACTN</name>
<dbReference type="AlphaFoldDB" id="A0A917ZPI0"/>
<dbReference type="RefSeq" id="WP_189131828.1">
    <property type="nucleotide sequence ID" value="NZ_BMMS01000010.1"/>
</dbReference>
<protein>
    <submittedName>
        <fullName evidence="1">Uncharacterized protein</fullName>
    </submittedName>
</protein>
<dbReference type="EMBL" id="BMMS01000010">
    <property type="protein sequence ID" value="GGO87634.1"/>
    <property type="molecule type" value="Genomic_DNA"/>
</dbReference>
<organism evidence="1 2">
    <name type="scientific">Wenjunlia tyrosinilytica</name>
    <dbReference type="NCBI Taxonomy" id="1544741"/>
    <lineage>
        <taxon>Bacteria</taxon>
        <taxon>Bacillati</taxon>
        <taxon>Actinomycetota</taxon>
        <taxon>Actinomycetes</taxon>
        <taxon>Kitasatosporales</taxon>
        <taxon>Streptomycetaceae</taxon>
        <taxon>Wenjunlia</taxon>
    </lineage>
</organism>
<evidence type="ECO:0000313" key="1">
    <source>
        <dbReference type="EMBL" id="GGO87634.1"/>
    </source>
</evidence>